<proteinExistence type="predicted"/>
<dbReference type="PROSITE" id="PS51101">
    <property type="entry name" value="PTS_EIIB_TYPE_4"/>
    <property type="match status" value="1"/>
</dbReference>
<dbReference type="RefSeq" id="WP_262429641.1">
    <property type="nucleotide sequence ID" value="NZ_JACRTG010000018.1"/>
</dbReference>
<dbReference type="SUPFAM" id="SSF52728">
    <property type="entry name" value="PTS IIb component"/>
    <property type="match status" value="1"/>
</dbReference>
<evidence type="ECO:0000313" key="9">
    <source>
        <dbReference type="EMBL" id="MBC8588190.1"/>
    </source>
</evidence>
<organism evidence="9 10">
    <name type="scientific">Paratissierella segnis</name>
    <dbReference type="NCBI Taxonomy" id="2763679"/>
    <lineage>
        <taxon>Bacteria</taxon>
        <taxon>Bacillati</taxon>
        <taxon>Bacillota</taxon>
        <taxon>Tissierellia</taxon>
        <taxon>Tissierellales</taxon>
        <taxon>Tissierellaceae</taxon>
        <taxon>Paratissierella</taxon>
    </lineage>
</organism>
<dbReference type="Gene3D" id="3.40.35.10">
    <property type="entry name" value="Phosphotransferase system, sorbose subfamily IIB component"/>
    <property type="match status" value="1"/>
</dbReference>
<name>A0A926EXS2_9FIRM</name>
<keyword evidence="3" id="KW-0963">Cytoplasm</keyword>
<sequence length="160" mass="18229">MAEIALVRIDSRLIHGQVVTRWVKQTQANKIIIIDDALAQDEFMAQVYILAAPSNVSVEVYGVDEVAKNWDKNKDDKILFLFRGVNEAYNAWNAGFKYKNLQIGGIGSAPGRINVHKNITLNEEDVEKLKELEAEGVNVYLHILPDEKEIEFDHIVNKYF</sequence>
<evidence type="ECO:0000256" key="1">
    <source>
        <dbReference type="ARBA" id="ARBA00004496"/>
    </source>
</evidence>
<evidence type="ECO:0000313" key="10">
    <source>
        <dbReference type="Proteomes" id="UP000601171"/>
    </source>
</evidence>
<evidence type="ECO:0000256" key="6">
    <source>
        <dbReference type="ARBA" id="ARBA00022683"/>
    </source>
</evidence>
<dbReference type="GO" id="GO:0005737">
    <property type="term" value="C:cytoplasm"/>
    <property type="evidence" value="ECO:0007669"/>
    <property type="project" value="UniProtKB-SubCell"/>
</dbReference>
<dbReference type="Proteomes" id="UP000601171">
    <property type="component" value="Unassembled WGS sequence"/>
</dbReference>
<keyword evidence="5" id="KW-0808">Transferase</keyword>
<evidence type="ECO:0000256" key="4">
    <source>
        <dbReference type="ARBA" id="ARBA00022597"/>
    </source>
</evidence>
<accession>A0A926EXS2</accession>
<gene>
    <name evidence="9" type="ORF">H8707_08050</name>
</gene>
<keyword evidence="4 9" id="KW-0762">Sugar transport</keyword>
<keyword evidence="2" id="KW-0813">Transport</keyword>
<reference evidence="9" key="1">
    <citation type="submission" date="2020-08" db="EMBL/GenBank/DDBJ databases">
        <title>Genome public.</title>
        <authorList>
            <person name="Liu C."/>
            <person name="Sun Q."/>
        </authorList>
    </citation>
    <scope>NUCLEOTIDE SEQUENCE</scope>
    <source>
        <strain evidence="9">BX21</strain>
    </source>
</reference>
<dbReference type="EMBL" id="JACRTG010000018">
    <property type="protein sequence ID" value="MBC8588190.1"/>
    <property type="molecule type" value="Genomic_DNA"/>
</dbReference>
<comment type="caution">
    <text evidence="9">The sequence shown here is derived from an EMBL/GenBank/DDBJ whole genome shotgun (WGS) entry which is preliminary data.</text>
</comment>
<dbReference type="InterPro" id="IPR004720">
    <property type="entry name" value="PTS_IIB_sorbose-sp"/>
</dbReference>
<comment type="subcellular location">
    <subcellularLocation>
        <location evidence="1">Cytoplasm</location>
    </subcellularLocation>
</comment>
<dbReference type="Pfam" id="PF03830">
    <property type="entry name" value="PTSIIB_sorb"/>
    <property type="match status" value="1"/>
</dbReference>
<dbReference type="GO" id="GO:0008982">
    <property type="term" value="F:protein-N(PI)-phosphohistidine-sugar phosphotransferase activity"/>
    <property type="evidence" value="ECO:0007669"/>
    <property type="project" value="InterPro"/>
</dbReference>
<dbReference type="GO" id="GO:0009401">
    <property type="term" value="P:phosphoenolpyruvate-dependent sugar phosphotransferase system"/>
    <property type="evidence" value="ECO:0007669"/>
    <property type="project" value="UniProtKB-KW"/>
</dbReference>
<keyword evidence="10" id="KW-1185">Reference proteome</keyword>
<evidence type="ECO:0000256" key="5">
    <source>
        <dbReference type="ARBA" id="ARBA00022679"/>
    </source>
</evidence>
<protein>
    <submittedName>
        <fullName evidence="9">PTS sugar transporter subunit IIB</fullName>
    </submittedName>
</protein>
<dbReference type="InterPro" id="IPR036667">
    <property type="entry name" value="PTS_IIB_sorbose-sp_sf"/>
</dbReference>
<keyword evidence="6" id="KW-0598">Phosphotransferase system</keyword>
<dbReference type="AlphaFoldDB" id="A0A926EXS2"/>
<feature type="domain" description="PTS EIIB type-4" evidence="8">
    <location>
        <begin position="1"/>
        <end position="160"/>
    </location>
</feature>
<evidence type="ECO:0000256" key="2">
    <source>
        <dbReference type="ARBA" id="ARBA00022448"/>
    </source>
</evidence>
<evidence type="ECO:0000256" key="3">
    <source>
        <dbReference type="ARBA" id="ARBA00022490"/>
    </source>
</evidence>
<evidence type="ECO:0000259" key="8">
    <source>
        <dbReference type="PROSITE" id="PS51101"/>
    </source>
</evidence>
<dbReference type="GO" id="GO:0016301">
    <property type="term" value="F:kinase activity"/>
    <property type="evidence" value="ECO:0007669"/>
    <property type="project" value="UniProtKB-KW"/>
</dbReference>
<evidence type="ECO:0000256" key="7">
    <source>
        <dbReference type="ARBA" id="ARBA00022777"/>
    </source>
</evidence>
<keyword evidence="7" id="KW-0418">Kinase</keyword>